<dbReference type="SUPFAM" id="SSF50630">
    <property type="entry name" value="Acid proteases"/>
    <property type="match status" value="1"/>
</dbReference>
<dbReference type="Gene3D" id="1.10.4020.10">
    <property type="entry name" value="DNA breaking-rejoining enzymes"/>
    <property type="match status" value="1"/>
</dbReference>
<dbReference type="Gene3D" id="4.10.60.10">
    <property type="entry name" value="Zinc finger, CCHC-type"/>
    <property type="match status" value="1"/>
</dbReference>
<feature type="compositionally biased region" description="Polar residues" evidence="2">
    <location>
        <begin position="523"/>
        <end position="536"/>
    </location>
</feature>
<dbReference type="SUPFAM" id="SSF47353">
    <property type="entry name" value="Retrovirus capsid dimerization domain-like"/>
    <property type="match status" value="1"/>
</dbReference>
<dbReference type="GeneTree" id="ENSGT00940000159113"/>
<dbReference type="InterPro" id="IPR003309">
    <property type="entry name" value="SCAN_dom"/>
</dbReference>
<keyword evidence="1" id="KW-0862">Zinc</keyword>
<evidence type="ECO:0000256" key="1">
    <source>
        <dbReference type="PROSITE-ProRule" id="PRU00047"/>
    </source>
</evidence>
<feature type="region of interest" description="Disordered" evidence="2">
    <location>
        <begin position="500"/>
        <end position="635"/>
    </location>
</feature>
<evidence type="ECO:0000313" key="6">
    <source>
        <dbReference type="Proteomes" id="UP000694404"/>
    </source>
</evidence>
<dbReference type="Pfam" id="PF00098">
    <property type="entry name" value="zf-CCHC"/>
    <property type="match status" value="1"/>
</dbReference>
<dbReference type="OMA" id="HEHEIAM"/>
<feature type="compositionally biased region" description="Low complexity" evidence="2">
    <location>
        <begin position="608"/>
        <end position="627"/>
    </location>
</feature>
<feature type="region of interest" description="Disordered" evidence="2">
    <location>
        <begin position="289"/>
        <end position="349"/>
    </location>
</feature>
<reference evidence="5" key="1">
    <citation type="submission" date="2025-08" db="UniProtKB">
        <authorList>
            <consortium name="Ensembl"/>
        </authorList>
    </citation>
    <scope>IDENTIFICATION</scope>
</reference>
<feature type="domain" description="SCAN box" evidence="4">
    <location>
        <begin position="203"/>
        <end position="275"/>
    </location>
</feature>
<dbReference type="InterPro" id="IPR021109">
    <property type="entry name" value="Peptidase_aspartic_dom_sf"/>
</dbReference>
<dbReference type="PROSITE" id="PS50804">
    <property type="entry name" value="SCAN_BOX"/>
    <property type="match status" value="1"/>
</dbReference>
<evidence type="ECO:0000313" key="5">
    <source>
        <dbReference type="Ensembl" id="ENSCABP00000009182.1"/>
    </source>
</evidence>
<feature type="region of interest" description="Disordered" evidence="2">
    <location>
        <begin position="1"/>
        <end position="79"/>
    </location>
</feature>
<evidence type="ECO:0000259" key="4">
    <source>
        <dbReference type="PROSITE" id="PS50804"/>
    </source>
</evidence>
<proteinExistence type="predicted"/>
<dbReference type="Gene3D" id="2.40.70.10">
    <property type="entry name" value="Acid Proteases"/>
    <property type="match status" value="1"/>
</dbReference>
<dbReference type="InterPro" id="IPR038269">
    <property type="entry name" value="SCAN_sf"/>
</dbReference>
<dbReference type="Proteomes" id="UP000694404">
    <property type="component" value="Unplaced"/>
</dbReference>
<keyword evidence="6" id="KW-1185">Reference proteome</keyword>
<name>A0A8C0GKY2_CHEAB</name>
<feature type="compositionally biased region" description="Low complexity" evidence="2">
    <location>
        <begin position="567"/>
        <end position="578"/>
    </location>
</feature>
<feature type="domain" description="CCHC-type" evidence="3">
    <location>
        <begin position="357"/>
        <end position="373"/>
    </location>
</feature>
<feature type="compositionally biased region" description="Polar residues" evidence="2">
    <location>
        <begin position="327"/>
        <end position="349"/>
    </location>
</feature>
<dbReference type="AlphaFoldDB" id="A0A8C0GKY2"/>
<dbReference type="Pfam" id="PF02023">
    <property type="entry name" value="SCAN"/>
    <property type="match status" value="1"/>
</dbReference>
<dbReference type="SUPFAM" id="SSF57756">
    <property type="entry name" value="Retrovirus zinc finger-like domains"/>
    <property type="match status" value="1"/>
</dbReference>
<feature type="compositionally biased region" description="Basic and acidic residues" evidence="2">
    <location>
        <begin position="297"/>
        <end position="307"/>
    </location>
</feature>
<feature type="compositionally biased region" description="Basic and acidic residues" evidence="2">
    <location>
        <begin position="26"/>
        <end position="79"/>
    </location>
</feature>
<dbReference type="PANTHER" id="PTHR46888">
    <property type="entry name" value="ZINC KNUCKLE DOMAINCONTAINING PROTEIN-RELATED"/>
    <property type="match status" value="1"/>
</dbReference>
<evidence type="ECO:0008006" key="7">
    <source>
        <dbReference type="Google" id="ProtNLM"/>
    </source>
</evidence>
<organism evidence="5 6">
    <name type="scientific">Chelonoidis abingdonii</name>
    <name type="common">Abingdon island giant tortoise</name>
    <name type="synonym">Testudo abingdonii</name>
    <dbReference type="NCBI Taxonomy" id="106734"/>
    <lineage>
        <taxon>Eukaryota</taxon>
        <taxon>Metazoa</taxon>
        <taxon>Chordata</taxon>
        <taxon>Craniata</taxon>
        <taxon>Vertebrata</taxon>
        <taxon>Euteleostomi</taxon>
        <taxon>Archelosauria</taxon>
        <taxon>Testudinata</taxon>
        <taxon>Testudines</taxon>
        <taxon>Cryptodira</taxon>
        <taxon>Durocryptodira</taxon>
        <taxon>Testudinoidea</taxon>
        <taxon>Testudinidae</taxon>
        <taxon>Chelonoidis</taxon>
    </lineage>
</organism>
<feature type="compositionally biased region" description="Pro residues" evidence="2">
    <location>
        <begin position="541"/>
        <end position="556"/>
    </location>
</feature>
<feature type="compositionally biased region" description="Basic and acidic residues" evidence="2">
    <location>
        <begin position="582"/>
        <end position="596"/>
    </location>
</feature>
<dbReference type="InterPro" id="IPR036875">
    <property type="entry name" value="Znf_CCHC_sf"/>
</dbReference>
<feature type="compositionally biased region" description="Basic and acidic residues" evidence="2">
    <location>
        <begin position="1"/>
        <end position="13"/>
    </location>
</feature>
<dbReference type="InterPro" id="IPR001878">
    <property type="entry name" value="Znf_CCHC"/>
</dbReference>
<dbReference type="PANTHER" id="PTHR46888:SF11">
    <property type="entry name" value="SCAN BOX DOMAIN-CONTAINING PROTEIN"/>
    <property type="match status" value="1"/>
</dbReference>
<reference evidence="5" key="2">
    <citation type="submission" date="2025-09" db="UniProtKB">
        <authorList>
            <consortium name="Ensembl"/>
        </authorList>
    </citation>
    <scope>IDENTIFICATION</scope>
</reference>
<dbReference type="Ensembl" id="ENSCABT00000010067.1">
    <property type="protein sequence ID" value="ENSCABP00000009182.1"/>
    <property type="gene ID" value="ENSCABG00000006901.1"/>
</dbReference>
<evidence type="ECO:0000256" key="2">
    <source>
        <dbReference type="SAM" id="MobiDB-lite"/>
    </source>
</evidence>
<dbReference type="GO" id="GO:0003676">
    <property type="term" value="F:nucleic acid binding"/>
    <property type="evidence" value="ECO:0007669"/>
    <property type="project" value="InterPro"/>
</dbReference>
<accession>A0A8C0GKY2</accession>
<protein>
    <recommendedName>
        <fullName evidence="7">CCHC-type domain-containing protein</fullName>
    </recommendedName>
</protein>
<dbReference type="SMART" id="SM00343">
    <property type="entry name" value="ZnF_C2HC"/>
    <property type="match status" value="1"/>
</dbReference>
<sequence length="635" mass="71154">MSSKDEQKKERARLQAQDNENKHRRQLELIKAEQDAQEAAHRRDQEAKKADHERKQQEQQAVYERKQQEEKAVYERKQQEEEAIHRRQVELQREAHQQALELERAKQQTPTNPNPPPPVVVPPHRKFPSYKAGEDPETFLENFERVCIGYSIPENQYMLELRSHISGPLADVAAKMPREQMNDYKLFQTQARSRMGITPDHARRRFRNQKWKPEGSFPNHAYYVGKHCDAWISGTQVRTFEELRHLIYMEQFLDGVPEDITRYILDGKPKTLTEAGEIGAKWMEVAESKKATVKGSENPRGHTDNKPYNRAQPDNKPYNRGQPKTPPTNQGKPQTPYPSTSPVFSNLLQPSDPLSGRCYKCNETGHIKANCPKANCPNNPTRVQVLAPPANQRSPGPDTSQIPLERRENLRVGGKKVTAWRDTGAQVSAIHQSFVDPKLINPRAKVTIYPFMSQAVDLPTAELPVQYKGWSGMWTFAVYDNYSIPMLLGEDLANQVKRDKRVGMVTRSQTRQASRPIPVPEPSTGNPSVLPETQTEVVDPDPMPTAEPATAPPVPGPELEQQPAPAPAVATTSSTPTPEGASEPKLEEATDNHTEEAQPEPEIPPGAPAESGSPATETTPSPTSLPEGPSPSPQS</sequence>
<keyword evidence="1" id="KW-0863">Zinc-finger</keyword>
<evidence type="ECO:0000259" key="3">
    <source>
        <dbReference type="PROSITE" id="PS50158"/>
    </source>
</evidence>
<keyword evidence="1" id="KW-0479">Metal-binding</keyword>
<dbReference type="PROSITE" id="PS50158">
    <property type="entry name" value="ZF_CCHC"/>
    <property type="match status" value="1"/>
</dbReference>
<dbReference type="GO" id="GO:0008270">
    <property type="term" value="F:zinc ion binding"/>
    <property type="evidence" value="ECO:0007669"/>
    <property type="project" value="UniProtKB-KW"/>
</dbReference>